<gene>
    <name evidence="2" type="ORF">HMPREF1336_02802</name>
</gene>
<name>A0AAV3GHC5_ENTFL</name>
<accession>A0AAV3GHC5</accession>
<feature type="region of interest" description="Disordered" evidence="1">
    <location>
        <begin position="17"/>
        <end position="40"/>
    </location>
</feature>
<reference evidence="2 3" key="1">
    <citation type="submission" date="2012-04" db="EMBL/GenBank/DDBJ databases">
        <authorList>
            <person name="Weinstock G."/>
            <person name="Sodergren E."/>
            <person name="Lobos E.A."/>
            <person name="Fulton L."/>
            <person name="Fulton R."/>
            <person name="Courtney L."/>
            <person name="Fronick C."/>
            <person name="O'Laughlin M."/>
            <person name="Godfrey J."/>
            <person name="Wilson R.M."/>
            <person name="Miner T."/>
            <person name="Farmer C."/>
            <person name="Delehaunty K."/>
            <person name="Cordes M."/>
            <person name="Minx P."/>
            <person name="Tomlinson C."/>
            <person name="Chen J."/>
            <person name="Wollam A."/>
            <person name="Pepin K.H."/>
            <person name="Bhonagiri V."/>
            <person name="Zhang X."/>
            <person name="Suruliraj S."/>
            <person name="Warren W."/>
            <person name="Mitreva M."/>
            <person name="Mardis E.R."/>
            <person name="Wilson R.K."/>
        </authorList>
    </citation>
    <scope>NUCLEOTIDE SEQUENCE [LARGE SCALE GENOMIC DNA]</scope>
    <source>
        <strain evidence="2 3">ERV63</strain>
    </source>
</reference>
<dbReference type="AlphaFoldDB" id="A0AAV3GHC5"/>
<dbReference type="EMBL" id="ALZR01000102">
    <property type="protein sequence ID" value="EJV13731.1"/>
    <property type="molecule type" value="Genomic_DNA"/>
</dbReference>
<feature type="compositionally biased region" description="Basic residues" evidence="1">
    <location>
        <begin position="17"/>
        <end position="26"/>
    </location>
</feature>
<feature type="compositionally biased region" description="Basic and acidic residues" evidence="1">
    <location>
        <begin position="27"/>
        <end position="40"/>
    </location>
</feature>
<evidence type="ECO:0000313" key="2">
    <source>
        <dbReference type="EMBL" id="EJV13731.1"/>
    </source>
</evidence>
<dbReference type="Proteomes" id="UP000004117">
    <property type="component" value="Unassembled WGS sequence"/>
</dbReference>
<dbReference type="RefSeq" id="WP_002359546.1">
    <property type="nucleotide sequence ID" value="NZ_JH805744.1"/>
</dbReference>
<organism evidence="2 3">
    <name type="scientific">Enterococcus faecalis ERV63</name>
    <dbReference type="NCBI Taxonomy" id="1134793"/>
    <lineage>
        <taxon>Bacteria</taxon>
        <taxon>Bacillati</taxon>
        <taxon>Bacillota</taxon>
        <taxon>Bacilli</taxon>
        <taxon>Lactobacillales</taxon>
        <taxon>Enterococcaceae</taxon>
        <taxon>Enterococcus</taxon>
    </lineage>
</organism>
<evidence type="ECO:0000313" key="3">
    <source>
        <dbReference type="Proteomes" id="UP000004117"/>
    </source>
</evidence>
<sequence length="40" mass="4551">MNTDCLDIDEILLKAPKKKKTKKKKQEVRPLSELVKRGGA</sequence>
<comment type="caution">
    <text evidence="2">The sequence shown here is derived from an EMBL/GenBank/DDBJ whole genome shotgun (WGS) entry which is preliminary data.</text>
</comment>
<protein>
    <submittedName>
        <fullName evidence="2">Uncharacterized protein</fullName>
    </submittedName>
</protein>
<evidence type="ECO:0000256" key="1">
    <source>
        <dbReference type="SAM" id="MobiDB-lite"/>
    </source>
</evidence>
<proteinExistence type="predicted"/>